<feature type="signal peptide" evidence="1">
    <location>
        <begin position="1"/>
        <end position="23"/>
    </location>
</feature>
<gene>
    <name evidence="3" type="primary">LOC108563426</name>
</gene>
<evidence type="ECO:0000313" key="2">
    <source>
        <dbReference type="Proteomes" id="UP000695000"/>
    </source>
</evidence>
<dbReference type="RefSeq" id="XP_017777584.1">
    <property type="nucleotide sequence ID" value="XM_017922095.1"/>
</dbReference>
<name>A0ABM1MSN4_NICVS</name>
<keyword evidence="2" id="KW-1185">Reference proteome</keyword>
<feature type="chain" id="PRO_5046292921" evidence="1">
    <location>
        <begin position="24"/>
        <end position="234"/>
    </location>
</feature>
<keyword evidence="1" id="KW-0732">Signal</keyword>
<evidence type="ECO:0000313" key="3">
    <source>
        <dbReference type="RefSeq" id="XP_017777584.1"/>
    </source>
</evidence>
<accession>A0ABM1MSN4</accession>
<dbReference type="GeneID" id="108563426"/>
<proteinExistence type="predicted"/>
<reference evidence="3" key="1">
    <citation type="submission" date="2025-08" db="UniProtKB">
        <authorList>
            <consortium name="RefSeq"/>
        </authorList>
    </citation>
    <scope>IDENTIFICATION</scope>
    <source>
        <tissue evidence="3">Whole Larva</tissue>
    </source>
</reference>
<dbReference type="Proteomes" id="UP000695000">
    <property type="component" value="Unplaced"/>
</dbReference>
<protein>
    <submittedName>
        <fullName evidence="3">Uncharacterized protein LOC108563426</fullName>
    </submittedName>
</protein>
<evidence type="ECO:0000256" key="1">
    <source>
        <dbReference type="SAM" id="SignalP"/>
    </source>
</evidence>
<organism evidence="2 3">
    <name type="scientific">Nicrophorus vespilloides</name>
    <name type="common">Boreal carrion beetle</name>
    <dbReference type="NCBI Taxonomy" id="110193"/>
    <lineage>
        <taxon>Eukaryota</taxon>
        <taxon>Metazoa</taxon>
        <taxon>Ecdysozoa</taxon>
        <taxon>Arthropoda</taxon>
        <taxon>Hexapoda</taxon>
        <taxon>Insecta</taxon>
        <taxon>Pterygota</taxon>
        <taxon>Neoptera</taxon>
        <taxon>Endopterygota</taxon>
        <taxon>Coleoptera</taxon>
        <taxon>Polyphaga</taxon>
        <taxon>Staphyliniformia</taxon>
        <taxon>Silphidae</taxon>
        <taxon>Nicrophorinae</taxon>
        <taxon>Nicrophorus</taxon>
    </lineage>
</organism>
<sequence length="234" mass="27323">MMDNLLKWVYFFLLFSSIPHVLSSYYEAKFISKAKLKQELAKIQDAVDIDLSEHIDIVDNNMKYFEIRVDDEYEYAMYTIDRSLDEALKKIRQIVEIAMNLGTSVTECIEDIEEYFSELEDISSTEVRQCFKTVPVITKTLCDNQFWEVRIEIEDTLQDIKKGIDKCILMCQDKMLTKMNEKKEYLLDAISKKTEDVLGSISDFDAVNELCPLDEYLEKIDMKIADVYKCLGSP</sequence>